<evidence type="ECO:0000313" key="2">
    <source>
        <dbReference type="EMBL" id="KAA5545150.1"/>
    </source>
</evidence>
<comment type="caution">
    <text evidence="2">The sequence shown here is derived from an EMBL/GenBank/DDBJ whole genome shotgun (WGS) entry which is preliminary data.</text>
</comment>
<dbReference type="Proteomes" id="UP000324479">
    <property type="component" value="Unassembled WGS sequence"/>
</dbReference>
<dbReference type="AlphaFoldDB" id="A0A5M6DFM9"/>
<accession>A0A5M6DFM9</accession>
<dbReference type="EMBL" id="VWOX01000003">
    <property type="protein sequence ID" value="KAA5545150.1"/>
    <property type="molecule type" value="Genomic_DNA"/>
</dbReference>
<dbReference type="Gene3D" id="3.40.1740.10">
    <property type="entry name" value="VC0467-like"/>
    <property type="match status" value="1"/>
</dbReference>
<dbReference type="SUPFAM" id="SSF143456">
    <property type="entry name" value="VC0467-like"/>
    <property type="match status" value="1"/>
</dbReference>
<organism evidence="2 3">
    <name type="scientific">Roseiconus nitratireducens</name>
    <dbReference type="NCBI Taxonomy" id="2605748"/>
    <lineage>
        <taxon>Bacteria</taxon>
        <taxon>Pseudomonadati</taxon>
        <taxon>Planctomycetota</taxon>
        <taxon>Planctomycetia</taxon>
        <taxon>Pirellulales</taxon>
        <taxon>Pirellulaceae</taxon>
        <taxon>Roseiconus</taxon>
    </lineage>
</organism>
<dbReference type="RefSeq" id="WP_150075418.1">
    <property type="nucleotide sequence ID" value="NZ_VWOX01000003.1"/>
</dbReference>
<keyword evidence="3" id="KW-1185">Reference proteome</keyword>
<dbReference type="PANTHER" id="PTHR30327">
    <property type="entry name" value="UNCHARACTERIZED PROTEIN YQGE"/>
    <property type="match status" value="1"/>
</dbReference>
<dbReference type="PANTHER" id="PTHR30327:SF1">
    <property type="entry name" value="UPF0301 PROTEIN YQGE"/>
    <property type="match status" value="1"/>
</dbReference>
<dbReference type="InterPro" id="IPR003774">
    <property type="entry name" value="AlgH-like"/>
</dbReference>
<gene>
    <name evidence="2" type="ORF">FYK55_05610</name>
</gene>
<reference evidence="2 3" key="1">
    <citation type="submission" date="2019-08" db="EMBL/GenBank/DDBJ databases">
        <authorList>
            <person name="Dhanesh K."/>
            <person name="Kumar G."/>
            <person name="Sasikala C."/>
            <person name="Venkata Ramana C."/>
        </authorList>
    </citation>
    <scope>NUCLEOTIDE SEQUENCE [LARGE SCALE GENOMIC DNA]</scope>
    <source>
        <strain evidence="2 3">JC645</strain>
    </source>
</reference>
<protein>
    <submittedName>
        <fullName evidence="2">YqgE/AlgH family protein</fullName>
    </submittedName>
</protein>
<dbReference type="GO" id="GO:0005829">
    <property type="term" value="C:cytosol"/>
    <property type="evidence" value="ECO:0007669"/>
    <property type="project" value="TreeGrafter"/>
</dbReference>
<comment type="similarity">
    <text evidence="1">Belongs to the UPF0301 (AlgH) family.</text>
</comment>
<name>A0A5M6DFM9_9BACT</name>
<dbReference type="Pfam" id="PF02622">
    <property type="entry name" value="DUF179"/>
    <property type="match status" value="1"/>
</dbReference>
<sequence>MSESLSGKLLIASPYLGDPNFIRSVVLIVNHDEQGAFGLTLNRPTDRRLSQVVELSLPKGPVRDDDHLFEGGPVDGPLLALHDLQGVGAPIGEPTSRIWLTGDEDHLRLLLTRVDASVRFVSQYSGWGPNQLESEMQSGGWLVGPASAELVFAAPSDIWEDSVKRCGREVLSSISPGLQFTDPMVN</sequence>
<evidence type="ECO:0000313" key="3">
    <source>
        <dbReference type="Proteomes" id="UP000324479"/>
    </source>
</evidence>
<proteinExistence type="inferred from homology"/>
<evidence type="ECO:0000256" key="1">
    <source>
        <dbReference type="ARBA" id="ARBA00009600"/>
    </source>
</evidence>